<feature type="compositionally biased region" description="Polar residues" evidence="1">
    <location>
        <begin position="1105"/>
        <end position="1124"/>
    </location>
</feature>
<feature type="compositionally biased region" description="Polar residues" evidence="1">
    <location>
        <begin position="1416"/>
        <end position="1425"/>
    </location>
</feature>
<keyword evidence="2" id="KW-0732">Signal</keyword>
<feature type="region of interest" description="Disordered" evidence="1">
    <location>
        <begin position="792"/>
        <end position="827"/>
    </location>
</feature>
<evidence type="ECO:0000256" key="1">
    <source>
        <dbReference type="SAM" id="MobiDB-lite"/>
    </source>
</evidence>
<feature type="compositionally biased region" description="Basic and acidic residues" evidence="1">
    <location>
        <begin position="1132"/>
        <end position="1150"/>
    </location>
</feature>
<gene>
    <name evidence="4" type="primary">LOC106070336</name>
</gene>
<evidence type="ECO:0000313" key="4">
    <source>
        <dbReference type="RefSeq" id="XP_013085668.2"/>
    </source>
</evidence>
<feature type="compositionally biased region" description="Polar residues" evidence="1">
    <location>
        <begin position="1208"/>
        <end position="1230"/>
    </location>
</feature>
<feature type="compositionally biased region" description="Polar residues" evidence="1">
    <location>
        <begin position="1077"/>
        <end position="1089"/>
    </location>
</feature>
<accession>A0A9U8EFX1</accession>
<dbReference type="GeneID" id="106070336"/>
<feature type="compositionally biased region" description="Basic and acidic residues" evidence="1">
    <location>
        <begin position="1092"/>
        <end position="1104"/>
    </location>
</feature>
<feature type="region of interest" description="Disordered" evidence="1">
    <location>
        <begin position="1202"/>
        <end position="1265"/>
    </location>
</feature>
<feature type="compositionally biased region" description="Polar residues" evidence="1">
    <location>
        <begin position="1255"/>
        <end position="1265"/>
    </location>
</feature>
<evidence type="ECO:0000313" key="3">
    <source>
        <dbReference type="Proteomes" id="UP001165740"/>
    </source>
</evidence>
<feature type="compositionally biased region" description="Basic and acidic residues" evidence="1">
    <location>
        <begin position="1333"/>
        <end position="1344"/>
    </location>
</feature>
<keyword evidence="3" id="KW-1185">Reference proteome</keyword>
<feature type="compositionally biased region" description="Low complexity" evidence="1">
    <location>
        <begin position="796"/>
        <end position="805"/>
    </location>
</feature>
<dbReference type="OrthoDB" id="10297369at2759"/>
<feature type="compositionally biased region" description="Polar residues" evidence="1">
    <location>
        <begin position="1432"/>
        <end position="1459"/>
    </location>
</feature>
<dbReference type="Proteomes" id="UP001165740">
    <property type="component" value="Chromosome 9"/>
</dbReference>
<feature type="region of interest" description="Disordered" evidence="1">
    <location>
        <begin position="109"/>
        <end position="131"/>
    </location>
</feature>
<evidence type="ECO:0000256" key="2">
    <source>
        <dbReference type="SAM" id="SignalP"/>
    </source>
</evidence>
<dbReference type="KEGG" id="bgt:106070336"/>
<feature type="compositionally biased region" description="Basic and acidic residues" evidence="1">
    <location>
        <begin position="997"/>
        <end position="1009"/>
    </location>
</feature>
<feature type="compositionally biased region" description="Basic and acidic residues" evidence="1">
    <location>
        <begin position="812"/>
        <end position="827"/>
    </location>
</feature>
<feature type="region of interest" description="Disordered" evidence="1">
    <location>
        <begin position="680"/>
        <end position="704"/>
    </location>
</feature>
<feature type="region of interest" description="Disordered" evidence="1">
    <location>
        <begin position="1383"/>
        <end position="1459"/>
    </location>
</feature>
<proteinExistence type="predicted"/>
<feature type="compositionally biased region" description="Polar residues" evidence="1">
    <location>
        <begin position="1019"/>
        <end position="1028"/>
    </location>
</feature>
<sequence length="1668" mass="188360">MKDTVMLLLELLLTGVVITIQPTKTQLLDHILKNVTVKNSLSLDNFYNQTADHVTSIDTFPEVPENVSSKSMLLKQQTTAGSDLPDSLNTSVGDQNQSLISTSALLVSPPTTQDSLTSDHPRTTSRSGQRVERSLLDPFLGLQETGDDANEAEVSVSVSDGSSSVPYSEGDFLRFILDSDNDLVSKTSDVIGLSSADDIDDVIHLLSPNDVDDVLTDTSDDIDLGKLEDEHLISDVIHDILSNDKNMAESSSRPIHIFTPENNIAASNDIHVFTGGAQNFNLPFKIHSLQNSDINMALNVLDEGSNNVAMDFLSNILKAPYHDTVGTPSLDTTYSKDRTMDSLHDDNENNVVLALGDNDMMLNDISTPSLHHISVETYNNDIDSNRHSLHVNDVLHSIESSETLYTLPEKLRSMLQQPSQLVDQIHYLPQNVNAYKSPGKQEWTRNSVYSLADNSMWTRENLLNLFGQQFDTSLLTRRENSQPLKMSPYISEPNNEIDNGDLYLPVRTEIIQKSIGFNIPRDLRPETQYDTNRIQKVPWLQLIKTPMKHSAMSKVSPQNLAPTSGAGNVKGRLETSKPEYFQSVLSLVESLPLKEKEYISTKINYVLKMYRTIMDGKWRQLIPPPPKDIRMLAPRIQVLDLFNSNKTVTNDIGEDTILTNHLFTLILDLLKFDYNNSKAKRDKNNNNVTGDKKFEPSPVSRSESITKWPRINADESKLVKPSSRSKRSRDWPLGEVSSINHKFRNKKLFLTQQFQIMRHEKSQVSRQMAGVDNKMNQVLPWGISVQSEVQDLSEADSLQPPSLSLDSEEDKSDVISSKDTEPKFSHDEPTVARIKNKSEIIFSTNSTNITEENSLHSMVNETFPMETFPLNQTFKNLNLSHVETQTDSKNKRTLIDNIKSEDKINDTNSSNKSFMNEKNTETIKTVIPGEEHVTEINTATRKPIGFVSVVSKSNNISSENSSIAKEKSLTLHNMSAALEGQNETDIQGNSSQMLKMSNDDQSKRNKRDLSGPVPLWVFHSTTKQSPTIRTAARLQPITTKPSLRGQSSSQEQKYSNSQEQHAGNALISQSKLDDTRQAPSTKHTSSFNTDFVEIHPIEDTRARLSDSQPRPQDTPTRSVDTKTTPEPYINRYLREKQNAEKLSGKRDLVKLKSSVTKNHEVPKSKPANLNEQPAKMSSYPVFNSQHLQSFISDSQVGERSGASYSHKFVQSKSPFQPETQSTKSNDLTDNSQRDKHKVQAQNGINTGDAREAPMQQMSNSETNIGQLQDKTSFEGGMLNMMPPEPVVVHYQPVITYYTPPIHYSQIPEYLDFTARLLTPQLPGQRDPSMNEAGLEKESQLKTDPDTDEPTMNDPDPNLSVSVKSDDEDDLKVKVIEDIQSKYESNDDQKLSQTKQDSSQRTSLKEARTEDWKTENSQKTYIPENNNWEEDSSYTNYESRNRYQNTQSQTRKFQVPGYQQQNQRAWTKNRVPLNQEYYDTNVRAQNGNFGKNRNYATNYNTKNKVRWYDSSRLNQNNQQSPSILKSLTNEFEVLLRFTDPEKTNFKQSNVQDYSGSSNYYQTIDSSRGQGSSFNKQIPKVQTFSNEQDRDEEAVLEFVYSKKNMNLGQSGMTGSGGMDDSSSSNYYQIIDSSSDRAGQTGEDKMIDAVVEHYIYTNPKYGYKRTENKKD</sequence>
<feature type="region of interest" description="Disordered" evidence="1">
    <location>
        <begin position="1320"/>
        <end position="1366"/>
    </location>
</feature>
<feature type="compositionally biased region" description="Basic and acidic residues" evidence="1">
    <location>
        <begin position="1402"/>
        <end position="1415"/>
    </location>
</feature>
<feature type="region of interest" description="Disordered" evidence="1">
    <location>
        <begin position="993"/>
        <end position="1173"/>
    </location>
</feature>
<reference evidence="4" key="1">
    <citation type="submission" date="2025-08" db="UniProtKB">
        <authorList>
            <consortium name="RefSeq"/>
        </authorList>
    </citation>
    <scope>IDENTIFICATION</scope>
</reference>
<organism evidence="3 4">
    <name type="scientific">Biomphalaria glabrata</name>
    <name type="common">Bloodfluke planorb</name>
    <name type="synonym">Freshwater snail</name>
    <dbReference type="NCBI Taxonomy" id="6526"/>
    <lineage>
        <taxon>Eukaryota</taxon>
        <taxon>Metazoa</taxon>
        <taxon>Spiralia</taxon>
        <taxon>Lophotrochozoa</taxon>
        <taxon>Mollusca</taxon>
        <taxon>Gastropoda</taxon>
        <taxon>Heterobranchia</taxon>
        <taxon>Euthyneura</taxon>
        <taxon>Panpulmonata</taxon>
        <taxon>Hygrophila</taxon>
        <taxon>Lymnaeoidea</taxon>
        <taxon>Planorbidae</taxon>
        <taxon>Biomphalaria</taxon>
    </lineage>
</organism>
<feature type="compositionally biased region" description="Polar residues" evidence="1">
    <location>
        <begin position="1390"/>
        <end position="1401"/>
    </location>
</feature>
<name>A0A9U8EFX1_BIOGL</name>
<protein>
    <submittedName>
        <fullName evidence="4">Uncharacterized protein LOC106070336</fullName>
    </submittedName>
</protein>
<feature type="compositionally biased region" description="Polar residues" evidence="1">
    <location>
        <begin position="1036"/>
        <end position="1070"/>
    </location>
</feature>
<feature type="region of interest" description="Disordered" evidence="1">
    <location>
        <begin position="70"/>
        <end position="93"/>
    </location>
</feature>
<feature type="chain" id="PRO_5040872991" evidence="2">
    <location>
        <begin position="20"/>
        <end position="1668"/>
    </location>
</feature>
<feature type="signal peptide" evidence="2">
    <location>
        <begin position="1"/>
        <end position="19"/>
    </location>
</feature>
<dbReference type="RefSeq" id="XP_013085668.2">
    <property type="nucleotide sequence ID" value="XM_013230214.2"/>
</dbReference>